<keyword evidence="2" id="KW-1185">Reference proteome</keyword>
<dbReference type="Proteomes" id="UP000223891">
    <property type="component" value="Segment"/>
</dbReference>
<reference evidence="2" key="1">
    <citation type="submission" date="2016-01" db="EMBL/GenBank/DDBJ databases">
        <title>Isolation and Characterization of Enterobacteria phage CBB.</title>
        <authorList>
            <person name="Buttimer C.T.H."/>
            <person name="Hendrix H."/>
            <person name="Alexandre H."/>
            <person name="O'Mahony J."/>
            <person name="Lavigne R."/>
            <person name="Coffey A."/>
        </authorList>
    </citation>
    <scope>NUCLEOTIDE SEQUENCE [LARGE SCALE GENOMIC DNA]</scope>
</reference>
<proteinExistence type="predicted"/>
<sequence>MIDLNNDSYITVLIEAGKILDGTTVYKPSGDVDYILCSEEPTFKSIIYTDTRRYGKGKGMVYLKHSNDKYYAYPKNKLLRVRIDKYDLQRIIDETSEY</sequence>
<gene>
    <name evidence="1" type="ORF">CBB_82</name>
</gene>
<evidence type="ECO:0000313" key="1">
    <source>
        <dbReference type="EMBL" id="AMM43647.1"/>
    </source>
</evidence>
<name>A0A1L2CUG8_9CAUD</name>
<dbReference type="EMBL" id="KU574722">
    <property type="protein sequence ID" value="AMM43647.1"/>
    <property type="molecule type" value="Genomic_DNA"/>
</dbReference>
<organism evidence="1 2">
    <name type="scientific">Pectobacterium phage vB_PcaM_CBB</name>
    <dbReference type="NCBI Taxonomy" id="2772511"/>
    <lineage>
        <taxon>Viruses</taxon>
        <taxon>Duplodnaviria</taxon>
        <taxon>Heunggongvirae</taxon>
        <taxon>Uroviricota</taxon>
        <taxon>Caudoviricetes</taxon>
        <taxon>Mimasvirus</taxon>
        <taxon>Mimasvirus CBB</taxon>
    </lineage>
</organism>
<protein>
    <submittedName>
        <fullName evidence="1">Uncharacterized protein</fullName>
    </submittedName>
</protein>
<accession>A0A1L2CUG8</accession>
<evidence type="ECO:0000313" key="2">
    <source>
        <dbReference type="Proteomes" id="UP000223891"/>
    </source>
</evidence>